<keyword evidence="3" id="KW-1185">Reference proteome</keyword>
<dbReference type="Proteomes" id="UP000265520">
    <property type="component" value="Unassembled WGS sequence"/>
</dbReference>
<name>A0A392S7N0_9FABA</name>
<organism evidence="2 3">
    <name type="scientific">Trifolium medium</name>
    <dbReference type="NCBI Taxonomy" id="97028"/>
    <lineage>
        <taxon>Eukaryota</taxon>
        <taxon>Viridiplantae</taxon>
        <taxon>Streptophyta</taxon>
        <taxon>Embryophyta</taxon>
        <taxon>Tracheophyta</taxon>
        <taxon>Spermatophyta</taxon>
        <taxon>Magnoliopsida</taxon>
        <taxon>eudicotyledons</taxon>
        <taxon>Gunneridae</taxon>
        <taxon>Pentapetalae</taxon>
        <taxon>rosids</taxon>
        <taxon>fabids</taxon>
        <taxon>Fabales</taxon>
        <taxon>Fabaceae</taxon>
        <taxon>Papilionoideae</taxon>
        <taxon>50 kb inversion clade</taxon>
        <taxon>NPAAA clade</taxon>
        <taxon>Hologalegina</taxon>
        <taxon>IRL clade</taxon>
        <taxon>Trifolieae</taxon>
        <taxon>Trifolium</taxon>
    </lineage>
</organism>
<evidence type="ECO:0000313" key="3">
    <source>
        <dbReference type="Proteomes" id="UP000265520"/>
    </source>
</evidence>
<feature type="compositionally biased region" description="Polar residues" evidence="1">
    <location>
        <begin position="12"/>
        <end position="22"/>
    </location>
</feature>
<sequence length="74" mass="8101">EDSDSGASDDGQQVQVQRLQDATESTLGVHSLEKRVEDTLDNTTLRVSIPSNVEKVIETEEGSAQRETTTFHSP</sequence>
<protein>
    <submittedName>
        <fullName evidence="2">Uncharacterized protein</fullName>
    </submittedName>
</protein>
<evidence type="ECO:0000256" key="1">
    <source>
        <dbReference type="SAM" id="MobiDB-lite"/>
    </source>
</evidence>
<feature type="non-terminal residue" evidence="2">
    <location>
        <position position="74"/>
    </location>
</feature>
<dbReference type="EMBL" id="LXQA010324651">
    <property type="protein sequence ID" value="MCI44000.1"/>
    <property type="molecule type" value="Genomic_DNA"/>
</dbReference>
<accession>A0A392S7N0</accession>
<feature type="non-terminal residue" evidence="2">
    <location>
        <position position="1"/>
    </location>
</feature>
<reference evidence="2 3" key="1">
    <citation type="journal article" date="2018" name="Front. Plant Sci.">
        <title>Red Clover (Trifolium pratense) and Zigzag Clover (T. medium) - A Picture of Genomic Similarities and Differences.</title>
        <authorList>
            <person name="Dluhosova J."/>
            <person name="Istvanek J."/>
            <person name="Nedelnik J."/>
            <person name="Repkova J."/>
        </authorList>
    </citation>
    <scope>NUCLEOTIDE SEQUENCE [LARGE SCALE GENOMIC DNA]</scope>
    <source>
        <strain evidence="3">cv. 10/8</strain>
        <tissue evidence="2">Leaf</tissue>
    </source>
</reference>
<feature type="region of interest" description="Disordered" evidence="1">
    <location>
        <begin position="1"/>
        <end position="22"/>
    </location>
</feature>
<comment type="caution">
    <text evidence="2">The sequence shown here is derived from an EMBL/GenBank/DDBJ whole genome shotgun (WGS) entry which is preliminary data.</text>
</comment>
<dbReference type="AlphaFoldDB" id="A0A392S7N0"/>
<proteinExistence type="predicted"/>
<evidence type="ECO:0000313" key="2">
    <source>
        <dbReference type="EMBL" id="MCI44000.1"/>
    </source>
</evidence>
<feature type="compositionally biased region" description="Low complexity" evidence="1">
    <location>
        <begin position="1"/>
        <end position="11"/>
    </location>
</feature>